<name>A0ABW3TSP3_9BACL</name>
<gene>
    <name evidence="2" type="ORF">ACFQ38_01370</name>
</gene>
<comment type="caution">
    <text evidence="2">The sequence shown here is derived from an EMBL/GenBank/DDBJ whole genome shotgun (WGS) entry which is preliminary data.</text>
</comment>
<evidence type="ECO:0000313" key="3">
    <source>
        <dbReference type="Proteomes" id="UP001597231"/>
    </source>
</evidence>
<dbReference type="Proteomes" id="UP001597231">
    <property type="component" value="Unassembled WGS sequence"/>
</dbReference>
<accession>A0ABW3TSP3</accession>
<proteinExistence type="predicted"/>
<sequence length="170" mass="18365">MKILTTQTGGLLQRIGANNEEAIEETARLLAQATIGQGRVIFVGFDELAGVGLNAQFSAEPFTGAVQYEDGMDIDSTDRVWIFARSASDARAIKLARSLSNQFIPFSVLAGEKDDGSNELADLAYTYISTGLVKGILPGEDGGRIVQPHLMAALFVYEAVKLSYDEMIQE</sequence>
<reference evidence="3" key="1">
    <citation type="journal article" date="2019" name="Int. J. Syst. Evol. Microbiol.">
        <title>The Global Catalogue of Microorganisms (GCM) 10K type strain sequencing project: providing services to taxonomists for standard genome sequencing and annotation.</title>
        <authorList>
            <consortium name="The Broad Institute Genomics Platform"/>
            <consortium name="The Broad Institute Genome Sequencing Center for Infectious Disease"/>
            <person name="Wu L."/>
            <person name="Ma J."/>
        </authorList>
    </citation>
    <scope>NUCLEOTIDE SEQUENCE [LARGE SCALE GENOMIC DNA]</scope>
    <source>
        <strain evidence="3">CCUG 53915</strain>
    </source>
</reference>
<evidence type="ECO:0000313" key="2">
    <source>
        <dbReference type="EMBL" id="MFD1203781.1"/>
    </source>
</evidence>
<feature type="domain" description="DUF2529" evidence="1">
    <location>
        <begin position="1"/>
        <end position="168"/>
    </location>
</feature>
<dbReference type="Gene3D" id="3.40.50.10490">
    <property type="entry name" value="Glucose-6-phosphate isomerase like protein, domain 1"/>
    <property type="match status" value="1"/>
</dbReference>
<protein>
    <submittedName>
        <fullName evidence="2">DUF2529 family protein</fullName>
    </submittedName>
</protein>
<dbReference type="InterPro" id="IPR019676">
    <property type="entry name" value="DUF2529"/>
</dbReference>
<dbReference type="EMBL" id="JBHTLT010000010">
    <property type="protein sequence ID" value="MFD1203781.1"/>
    <property type="molecule type" value="Genomic_DNA"/>
</dbReference>
<organism evidence="2 3">
    <name type="scientific">Sporosarcina contaminans</name>
    <dbReference type="NCBI Taxonomy" id="633403"/>
    <lineage>
        <taxon>Bacteria</taxon>
        <taxon>Bacillati</taxon>
        <taxon>Bacillota</taxon>
        <taxon>Bacilli</taxon>
        <taxon>Bacillales</taxon>
        <taxon>Caryophanaceae</taxon>
        <taxon>Sporosarcina</taxon>
    </lineage>
</organism>
<evidence type="ECO:0000259" key="1">
    <source>
        <dbReference type="Pfam" id="PF10740"/>
    </source>
</evidence>
<dbReference type="RefSeq" id="WP_336822827.1">
    <property type="nucleotide sequence ID" value="NZ_JBHTLT010000010.1"/>
</dbReference>
<keyword evidence="3" id="KW-1185">Reference proteome</keyword>
<dbReference type="Pfam" id="PF10740">
    <property type="entry name" value="DUF2529"/>
    <property type="match status" value="1"/>
</dbReference>